<keyword evidence="2" id="KW-0812">Transmembrane</keyword>
<evidence type="ECO:0000256" key="2">
    <source>
        <dbReference type="SAM" id="Phobius"/>
    </source>
</evidence>
<evidence type="ECO:0000313" key="4">
    <source>
        <dbReference type="Proteomes" id="UP001205185"/>
    </source>
</evidence>
<feature type="compositionally biased region" description="Low complexity" evidence="1">
    <location>
        <begin position="77"/>
        <end position="97"/>
    </location>
</feature>
<sequence>MDEHSLRTALNDVMTATPTPPAMDGDRVLATARQARRAHRARLAGAGSAVAVVIVAAGAFTLPVFGGGVDDSIAVGSASTSTSSASSTVTITPTAPSDTKPVLPPGQTDRTQTSGPEADRSQSLLKQLLTVAPAGYVMPEKVANPENVPAQDHQAQVTDDEGKVWEYAAYAAIGKDDRWGRLTVRSVHFEQGARGCDIPWEGLAASCATIEVGGKFIPVYTAVSSPDQWAVYMHPDGIVVTVLQQRDHFSSLNGLTAFPLTPEKLAELAADPRFTLR</sequence>
<keyword evidence="4" id="KW-1185">Reference proteome</keyword>
<dbReference type="RefSeq" id="WP_253889154.1">
    <property type="nucleotide sequence ID" value="NZ_BAAAVB010000015.1"/>
</dbReference>
<feature type="transmembrane region" description="Helical" evidence="2">
    <location>
        <begin position="43"/>
        <end position="65"/>
    </location>
</feature>
<organism evidence="3 4">
    <name type="scientific">Actinokineospora diospyrosa</name>
    <dbReference type="NCBI Taxonomy" id="103728"/>
    <lineage>
        <taxon>Bacteria</taxon>
        <taxon>Bacillati</taxon>
        <taxon>Actinomycetota</taxon>
        <taxon>Actinomycetes</taxon>
        <taxon>Pseudonocardiales</taxon>
        <taxon>Pseudonocardiaceae</taxon>
        <taxon>Actinokineospora</taxon>
    </lineage>
</organism>
<proteinExistence type="predicted"/>
<evidence type="ECO:0000256" key="1">
    <source>
        <dbReference type="SAM" id="MobiDB-lite"/>
    </source>
</evidence>
<evidence type="ECO:0000313" key="3">
    <source>
        <dbReference type="EMBL" id="MCP2272237.1"/>
    </source>
</evidence>
<feature type="region of interest" description="Disordered" evidence="1">
    <location>
        <begin position="77"/>
        <end position="121"/>
    </location>
</feature>
<feature type="compositionally biased region" description="Polar residues" evidence="1">
    <location>
        <begin position="108"/>
        <end position="121"/>
    </location>
</feature>
<comment type="caution">
    <text evidence="3">The sequence shown here is derived from an EMBL/GenBank/DDBJ whole genome shotgun (WGS) entry which is preliminary data.</text>
</comment>
<reference evidence="3 4" key="1">
    <citation type="submission" date="2022-06" db="EMBL/GenBank/DDBJ databases">
        <title>Genomic Encyclopedia of Archaeal and Bacterial Type Strains, Phase II (KMG-II): from individual species to whole genera.</title>
        <authorList>
            <person name="Goeker M."/>
        </authorList>
    </citation>
    <scope>NUCLEOTIDE SEQUENCE [LARGE SCALE GENOMIC DNA]</scope>
    <source>
        <strain evidence="3 4">DSM 44255</strain>
    </source>
</reference>
<accession>A0ABT1IHW4</accession>
<dbReference type="Proteomes" id="UP001205185">
    <property type="component" value="Unassembled WGS sequence"/>
</dbReference>
<name>A0ABT1IHW4_9PSEU</name>
<protein>
    <submittedName>
        <fullName evidence="3">Uncharacterized protein</fullName>
    </submittedName>
</protein>
<gene>
    <name evidence="3" type="ORF">LV75_004756</name>
</gene>
<keyword evidence="2" id="KW-0472">Membrane</keyword>
<dbReference type="EMBL" id="JAMTCO010000011">
    <property type="protein sequence ID" value="MCP2272237.1"/>
    <property type="molecule type" value="Genomic_DNA"/>
</dbReference>
<feature type="region of interest" description="Disordered" evidence="1">
    <location>
        <begin position="1"/>
        <end position="25"/>
    </location>
</feature>
<keyword evidence="2" id="KW-1133">Transmembrane helix</keyword>